<gene>
    <name evidence="2" type="ORF">M0638_01590</name>
</gene>
<reference evidence="2" key="1">
    <citation type="submission" date="2022-04" db="EMBL/GenBank/DDBJ databases">
        <title>Roseomonas acroporae sp. nov., isolated from coral Acropora digitifera.</title>
        <authorList>
            <person name="Sun H."/>
        </authorList>
    </citation>
    <scope>NUCLEOTIDE SEQUENCE</scope>
    <source>
        <strain evidence="2">NAR14</strain>
    </source>
</reference>
<accession>A0A9X2BRX7</accession>
<dbReference type="AlphaFoldDB" id="A0A9X2BRX7"/>
<evidence type="ECO:0000313" key="3">
    <source>
        <dbReference type="Proteomes" id="UP001139516"/>
    </source>
</evidence>
<evidence type="ECO:0000313" key="2">
    <source>
        <dbReference type="EMBL" id="MCK8783073.1"/>
    </source>
</evidence>
<evidence type="ECO:0000256" key="1">
    <source>
        <dbReference type="SAM" id="MobiDB-lite"/>
    </source>
</evidence>
<comment type="caution">
    <text evidence="2">The sequence shown here is derived from an EMBL/GenBank/DDBJ whole genome shotgun (WGS) entry which is preliminary data.</text>
</comment>
<feature type="region of interest" description="Disordered" evidence="1">
    <location>
        <begin position="1"/>
        <end position="39"/>
    </location>
</feature>
<feature type="compositionally biased region" description="Low complexity" evidence="1">
    <location>
        <begin position="1"/>
        <end position="36"/>
    </location>
</feature>
<dbReference type="RefSeq" id="WP_248665195.1">
    <property type="nucleotide sequence ID" value="NZ_JALPRX010000006.1"/>
</dbReference>
<dbReference type="Proteomes" id="UP001139516">
    <property type="component" value="Unassembled WGS sequence"/>
</dbReference>
<organism evidence="2 3">
    <name type="scientific">Roseomonas acroporae</name>
    <dbReference type="NCBI Taxonomy" id="2937791"/>
    <lineage>
        <taxon>Bacteria</taxon>
        <taxon>Pseudomonadati</taxon>
        <taxon>Pseudomonadota</taxon>
        <taxon>Alphaproteobacteria</taxon>
        <taxon>Acetobacterales</taxon>
        <taxon>Roseomonadaceae</taxon>
        <taxon>Roseomonas</taxon>
    </lineage>
</organism>
<protein>
    <submittedName>
        <fullName evidence="2">Uncharacterized protein</fullName>
    </submittedName>
</protein>
<sequence>MAPAASPSGAAPAISPSGAAPATSPSGAAPAATPGPQALALSDTPLLRAHRGTQPDLILLWNDISAPPEALHVVLHLHGWNEAGPRLRLAEAVRESGLGYAVRARPLDGSAPPPLLCVVPRGHWLGERIAPDGRPPEARAYAFPALLAPGAVPALIGHALRTFARARGMPADAPLPRVSRLTLTAHSGGGDAARLLLARPEFQPDAVFLFDALYAPPDAVAAWAARRIKRDAAAIAGLAPAAAEAWLRSRGGALCAAFLEPGPGAPPEAAEAAPFNAALAARLAAMLPPDAALRRRWRVLRAVPSALCRSPRCAGCHAHGCLPTVLAPLLLADPAVSLAPMALALP</sequence>
<proteinExistence type="predicted"/>
<dbReference type="EMBL" id="JALPRX010000006">
    <property type="protein sequence ID" value="MCK8783073.1"/>
    <property type="molecule type" value="Genomic_DNA"/>
</dbReference>
<keyword evidence="3" id="KW-1185">Reference proteome</keyword>
<name>A0A9X2BRX7_9PROT</name>